<evidence type="ECO:0000313" key="4">
    <source>
        <dbReference type="Proteomes" id="UP000255066"/>
    </source>
</evidence>
<dbReference type="Pfam" id="PF00226">
    <property type="entry name" value="DnaJ"/>
    <property type="match status" value="1"/>
</dbReference>
<dbReference type="PANTHER" id="PTHR44360:SF1">
    <property type="entry name" value="DNAJ HOMOLOG SUBFAMILY B MEMBER 9"/>
    <property type="match status" value="1"/>
</dbReference>
<dbReference type="STRING" id="28083.Lbir_2812"/>
<dbReference type="Gene3D" id="1.10.287.110">
    <property type="entry name" value="DnaJ domain"/>
    <property type="match status" value="1"/>
</dbReference>
<dbReference type="InterPro" id="IPR001623">
    <property type="entry name" value="DnaJ_domain"/>
</dbReference>
<dbReference type="GO" id="GO:0036503">
    <property type="term" value="P:ERAD pathway"/>
    <property type="evidence" value="ECO:0007669"/>
    <property type="project" value="TreeGrafter"/>
</dbReference>
<keyword evidence="1" id="KW-0143">Chaperone</keyword>
<dbReference type="PANTHER" id="PTHR44360">
    <property type="entry name" value="DNAJ HOMOLOG SUBFAMILY B MEMBER 9"/>
    <property type="match status" value="1"/>
</dbReference>
<dbReference type="GO" id="GO:0051787">
    <property type="term" value="F:misfolded protein binding"/>
    <property type="evidence" value="ECO:0007669"/>
    <property type="project" value="TreeGrafter"/>
</dbReference>
<dbReference type="RefSeq" id="WP_115316953.1">
    <property type="nucleotide sequence ID" value="NZ_UGNW01000001.1"/>
</dbReference>
<reference evidence="3 4" key="1">
    <citation type="submission" date="2018-06" db="EMBL/GenBank/DDBJ databases">
        <authorList>
            <consortium name="Pathogen Informatics"/>
            <person name="Doyle S."/>
        </authorList>
    </citation>
    <scope>NUCLEOTIDE SEQUENCE [LARGE SCALE GENOMIC DNA]</scope>
    <source>
        <strain evidence="3 4">NCTC12437</strain>
    </source>
</reference>
<evidence type="ECO:0000259" key="2">
    <source>
        <dbReference type="PROSITE" id="PS50076"/>
    </source>
</evidence>
<gene>
    <name evidence="3" type="primary">dnaJ_2</name>
    <name evidence="3" type="ORF">NCTC12437_00849</name>
</gene>
<dbReference type="Proteomes" id="UP000255066">
    <property type="component" value="Unassembled WGS sequence"/>
</dbReference>
<dbReference type="AlphaFoldDB" id="A0A378I7D0"/>
<dbReference type="SUPFAM" id="SSF46565">
    <property type="entry name" value="Chaperone J-domain"/>
    <property type="match status" value="1"/>
</dbReference>
<sequence length="439" mass="48306">MKSLIEKLKNDYDYYIDNDKKKLLDKLAERYSKASYYEIFGVSESMTVEDAKTLASAFKQITLKIQPDNTSGAVYEDASQKLFQIVKNAYETLSDPDKELAYKNKLRSQGEKAIRSVQTSEIEPSVQTLRRRTFFTKVSTSESAEDQVYNRDIRSGETIETIRENITINGNVHGTVKSMLGTITVNGCVFGEVNNVQGTNIIRDVDTKGKVVNISGSNLIKGNAFGEVRTTGGSNTIMGYNNPNSSQSLQSRTNYYSEGSMHTVFNSGDNVSTSESAKDQVYNRDIRSGETIETIRENITINGNVHGTVKSMLGTITVNGCVFGEVNNVQGTNIIRDVDTKGKVVNISGSNLIKGNAFGEVRATGGSNTIMGYNNPNSSQSLQSRTNYYSEGSMHTVFNSGDNVSTSESAKEQVYNRDILAGETIKTLIESKMHHHLSS</sequence>
<dbReference type="PROSITE" id="PS50076">
    <property type="entry name" value="DNAJ_2"/>
    <property type="match status" value="1"/>
</dbReference>
<name>A0A378I7D0_9GAMM</name>
<feature type="domain" description="J" evidence="2">
    <location>
        <begin position="35"/>
        <end position="110"/>
    </location>
</feature>
<protein>
    <submittedName>
        <fullName evidence="3">Chaperone protein DnaJ</fullName>
    </submittedName>
</protein>
<accession>A0A378I7D0</accession>
<evidence type="ECO:0000256" key="1">
    <source>
        <dbReference type="ARBA" id="ARBA00023186"/>
    </source>
</evidence>
<evidence type="ECO:0000313" key="3">
    <source>
        <dbReference type="EMBL" id="STX31079.1"/>
    </source>
</evidence>
<dbReference type="SMART" id="SM00271">
    <property type="entry name" value="DnaJ"/>
    <property type="match status" value="1"/>
</dbReference>
<dbReference type="InterPro" id="IPR036869">
    <property type="entry name" value="J_dom_sf"/>
</dbReference>
<dbReference type="CDD" id="cd06257">
    <property type="entry name" value="DnaJ"/>
    <property type="match status" value="1"/>
</dbReference>
<organism evidence="3 4">
    <name type="scientific">Legionella birminghamensis</name>
    <dbReference type="NCBI Taxonomy" id="28083"/>
    <lineage>
        <taxon>Bacteria</taxon>
        <taxon>Pseudomonadati</taxon>
        <taxon>Pseudomonadota</taxon>
        <taxon>Gammaproteobacteria</taxon>
        <taxon>Legionellales</taxon>
        <taxon>Legionellaceae</taxon>
        <taxon>Legionella</taxon>
    </lineage>
</organism>
<proteinExistence type="predicted"/>
<dbReference type="InterPro" id="IPR051948">
    <property type="entry name" value="Hsp70_co-chaperone_J-domain"/>
</dbReference>
<dbReference type="PRINTS" id="PR00625">
    <property type="entry name" value="JDOMAIN"/>
</dbReference>
<dbReference type="GO" id="GO:0051087">
    <property type="term" value="F:protein-folding chaperone binding"/>
    <property type="evidence" value="ECO:0007669"/>
    <property type="project" value="TreeGrafter"/>
</dbReference>
<dbReference type="EMBL" id="UGNW01000001">
    <property type="protein sequence ID" value="STX31079.1"/>
    <property type="molecule type" value="Genomic_DNA"/>
</dbReference>